<dbReference type="OrthoDB" id="10568992at2759"/>
<reference evidence="1" key="1">
    <citation type="submission" date="2021-06" db="EMBL/GenBank/DDBJ databases">
        <authorList>
            <person name="Kallberg Y."/>
            <person name="Tangrot J."/>
            <person name="Rosling A."/>
        </authorList>
    </citation>
    <scope>NUCLEOTIDE SEQUENCE</scope>
    <source>
        <strain evidence="1">FL966</strain>
    </source>
</reference>
<organism evidence="1 2">
    <name type="scientific">Cetraspora pellucida</name>
    <dbReference type="NCBI Taxonomy" id="1433469"/>
    <lineage>
        <taxon>Eukaryota</taxon>
        <taxon>Fungi</taxon>
        <taxon>Fungi incertae sedis</taxon>
        <taxon>Mucoromycota</taxon>
        <taxon>Glomeromycotina</taxon>
        <taxon>Glomeromycetes</taxon>
        <taxon>Diversisporales</taxon>
        <taxon>Gigasporaceae</taxon>
        <taxon>Cetraspora</taxon>
    </lineage>
</organism>
<evidence type="ECO:0000313" key="2">
    <source>
        <dbReference type="Proteomes" id="UP000789759"/>
    </source>
</evidence>
<comment type="caution">
    <text evidence="1">The sequence shown here is derived from an EMBL/GenBank/DDBJ whole genome shotgun (WGS) entry which is preliminary data.</text>
</comment>
<dbReference type="AlphaFoldDB" id="A0A9N9C0U0"/>
<sequence>MSCKNTSNSFRYKDLRNKDINVRAYKEREDIRMQLDSNSKKNAYFKV</sequence>
<evidence type="ECO:0000313" key="1">
    <source>
        <dbReference type="EMBL" id="CAG8582866.1"/>
    </source>
</evidence>
<keyword evidence="2" id="KW-1185">Reference proteome</keyword>
<accession>A0A9N9C0U0</accession>
<dbReference type="Proteomes" id="UP000789759">
    <property type="component" value="Unassembled WGS sequence"/>
</dbReference>
<gene>
    <name evidence="1" type="ORF">CPELLU_LOCUS6173</name>
</gene>
<name>A0A9N9C0U0_9GLOM</name>
<dbReference type="EMBL" id="CAJVQA010003770">
    <property type="protein sequence ID" value="CAG8582866.1"/>
    <property type="molecule type" value="Genomic_DNA"/>
</dbReference>
<proteinExistence type="predicted"/>
<protein>
    <submittedName>
        <fullName evidence="1">15001_t:CDS:1</fullName>
    </submittedName>
</protein>